<comment type="caution">
    <text evidence="1">The sequence shown here is derived from an EMBL/GenBank/DDBJ whole genome shotgun (WGS) entry which is preliminary data.</text>
</comment>
<protein>
    <submittedName>
        <fullName evidence="1">Uncharacterized protein</fullName>
    </submittedName>
</protein>
<sequence length="182" mass="20231">MGKEEEIGIGDVYPQWVAKEFRSHETDASKLRETELITGLDMFSERAWLIHEVEFDLSEIEEEMYGITCGGVRHILYIAAGRAGLGNIGLHIPGVAAYKTLAAAGALLTEGSAALKSFGPLMWTPPGGLMPWAARKMSFYVQFHNDNAALQNLLIVARVAFTVIKTTSKLWRELAERWHLVE</sequence>
<accession>X1J7P9</accession>
<name>X1J7P9_9ZZZZ</name>
<dbReference type="AlphaFoldDB" id="X1J7P9"/>
<proteinExistence type="predicted"/>
<organism evidence="1">
    <name type="scientific">marine sediment metagenome</name>
    <dbReference type="NCBI Taxonomy" id="412755"/>
    <lineage>
        <taxon>unclassified sequences</taxon>
        <taxon>metagenomes</taxon>
        <taxon>ecological metagenomes</taxon>
    </lineage>
</organism>
<gene>
    <name evidence="1" type="ORF">S06H3_02692</name>
</gene>
<dbReference type="EMBL" id="BARV01000808">
    <property type="protein sequence ID" value="GAH89967.1"/>
    <property type="molecule type" value="Genomic_DNA"/>
</dbReference>
<reference evidence="1" key="1">
    <citation type="journal article" date="2014" name="Front. Microbiol.">
        <title>High frequency of phylogenetically diverse reductive dehalogenase-homologous genes in deep subseafloor sedimentary metagenomes.</title>
        <authorList>
            <person name="Kawai M."/>
            <person name="Futagami T."/>
            <person name="Toyoda A."/>
            <person name="Takaki Y."/>
            <person name="Nishi S."/>
            <person name="Hori S."/>
            <person name="Arai W."/>
            <person name="Tsubouchi T."/>
            <person name="Morono Y."/>
            <person name="Uchiyama I."/>
            <person name="Ito T."/>
            <person name="Fujiyama A."/>
            <person name="Inagaki F."/>
            <person name="Takami H."/>
        </authorList>
    </citation>
    <scope>NUCLEOTIDE SEQUENCE</scope>
    <source>
        <strain evidence="1">Expedition CK06-06</strain>
    </source>
</reference>
<evidence type="ECO:0000313" key="1">
    <source>
        <dbReference type="EMBL" id="GAH89967.1"/>
    </source>
</evidence>